<organism evidence="3 4">
    <name type="scientific">Nitzschia inconspicua</name>
    <dbReference type="NCBI Taxonomy" id="303405"/>
    <lineage>
        <taxon>Eukaryota</taxon>
        <taxon>Sar</taxon>
        <taxon>Stramenopiles</taxon>
        <taxon>Ochrophyta</taxon>
        <taxon>Bacillariophyta</taxon>
        <taxon>Bacillariophyceae</taxon>
        <taxon>Bacillariophycidae</taxon>
        <taxon>Bacillariales</taxon>
        <taxon>Bacillariaceae</taxon>
        <taxon>Nitzschia</taxon>
    </lineage>
</organism>
<dbReference type="Proteomes" id="UP000693970">
    <property type="component" value="Unassembled WGS sequence"/>
</dbReference>
<keyword evidence="4" id="KW-1185">Reference proteome</keyword>
<proteinExistence type="predicted"/>
<dbReference type="AlphaFoldDB" id="A0A9K3PI19"/>
<name>A0A9K3PI19_9STRA</name>
<feature type="region of interest" description="Disordered" evidence="1">
    <location>
        <begin position="81"/>
        <end position="125"/>
    </location>
</feature>
<keyword evidence="2" id="KW-0472">Membrane</keyword>
<evidence type="ECO:0000313" key="3">
    <source>
        <dbReference type="EMBL" id="KAG7348432.1"/>
    </source>
</evidence>
<accession>A0A9K3PI19</accession>
<evidence type="ECO:0000313" key="4">
    <source>
        <dbReference type="Proteomes" id="UP000693970"/>
    </source>
</evidence>
<evidence type="ECO:0000256" key="1">
    <source>
        <dbReference type="SAM" id="MobiDB-lite"/>
    </source>
</evidence>
<protein>
    <submittedName>
        <fullName evidence="3">Uncharacterized protein</fullName>
    </submittedName>
</protein>
<comment type="caution">
    <text evidence="3">The sequence shown here is derived from an EMBL/GenBank/DDBJ whole genome shotgun (WGS) entry which is preliminary data.</text>
</comment>
<evidence type="ECO:0000256" key="2">
    <source>
        <dbReference type="SAM" id="Phobius"/>
    </source>
</evidence>
<feature type="compositionally biased region" description="Polar residues" evidence="1">
    <location>
        <begin position="99"/>
        <end position="110"/>
    </location>
</feature>
<sequence>MAPTPLPLDQEVTLFESRFGSIEDAAIFSENPINEAGGYSLEQQENIGRLAQDHKLNQSENTRPLHPDNSQPRVPIVNAPRRSTSWFVRKEQKDPNGHNGKSMSPSNTNYGEKLDPPETRQTTPCVGGIMMREDDFLDRTFDNVENVTCHRTSISKAPPAPIFSCHTPGNGNSLRTVDEIDLAVLSLAKQQGYNIEQYHRNDIEDDEGQPSPPLSEHPPLIPVNSIIEGQQSGGHEASQMTISESAVVVPKRDMLDFFFENVHSMVCREDRSLAIGAEDTKKIEIEPQEIEKQQQPAASVCVDGNSSGESSPLNLHQTVLDQKSDGPGKGCNGIFTSVSKAASDVSETCSRNPSYRLEPFAPIRFEEQIPSTNGPKLRTGMMLLADGSIVVPGDHSNEWIDRQRRRSLQSANGGMSSVSYSRPPFQNSPSIQRIRESSLLDKMSRSGDASDGNAQRVKHQKRVRTEDGKNQTFFIPDQSYDEEGARGVIVSSKEKSSLSAEDIERQNFGKQIILASVILLVACGLIVFAMSFFWPAHKMT</sequence>
<gene>
    <name evidence="3" type="ORF">IV203_017137</name>
</gene>
<keyword evidence="2" id="KW-1133">Transmembrane helix</keyword>
<reference evidence="3" key="1">
    <citation type="journal article" date="2021" name="Sci. Rep.">
        <title>Diploid genomic architecture of Nitzschia inconspicua, an elite biomass production diatom.</title>
        <authorList>
            <person name="Oliver A."/>
            <person name="Podell S."/>
            <person name="Pinowska A."/>
            <person name="Traller J.C."/>
            <person name="Smith S.R."/>
            <person name="McClure R."/>
            <person name="Beliaev A."/>
            <person name="Bohutskyi P."/>
            <person name="Hill E.A."/>
            <person name="Rabines A."/>
            <person name="Zheng H."/>
            <person name="Allen L.Z."/>
            <person name="Kuo A."/>
            <person name="Grigoriev I.V."/>
            <person name="Allen A.E."/>
            <person name="Hazlebeck D."/>
            <person name="Allen E.E."/>
        </authorList>
    </citation>
    <scope>NUCLEOTIDE SEQUENCE</scope>
    <source>
        <strain evidence="3">Hildebrandi</strain>
    </source>
</reference>
<feature type="region of interest" description="Disordered" evidence="1">
    <location>
        <begin position="290"/>
        <end position="311"/>
    </location>
</feature>
<reference evidence="3" key="2">
    <citation type="submission" date="2021-04" db="EMBL/GenBank/DDBJ databases">
        <authorList>
            <person name="Podell S."/>
        </authorList>
    </citation>
    <scope>NUCLEOTIDE SEQUENCE</scope>
    <source>
        <strain evidence="3">Hildebrandi</strain>
    </source>
</reference>
<keyword evidence="2" id="KW-0812">Transmembrane</keyword>
<feature type="region of interest" description="Disordered" evidence="1">
    <location>
        <begin position="408"/>
        <end position="428"/>
    </location>
</feature>
<dbReference type="EMBL" id="JAGRRH010000020">
    <property type="protein sequence ID" value="KAG7348432.1"/>
    <property type="molecule type" value="Genomic_DNA"/>
</dbReference>
<feature type="region of interest" description="Disordered" evidence="1">
    <location>
        <begin position="442"/>
        <end position="463"/>
    </location>
</feature>
<feature type="transmembrane region" description="Helical" evidence="2">
    <location>
        <begin position="512"/>
        <end position="534"/>
    </location>
</feature>